<dbReference type="RefSeq" id="WP_092788320.1">
    <property type="nucleotide sequence ID" value="NZ_FOPC01000001.1"/>
</dbReference>
<accession>A0A1I2NPP4</accession>
<evidence type="ECO:0000313" key="2">
    <source>
        <dbReference type="EMBL" id="SFG03416.1"/>
    </source>
</evidence>
<evidence type="ECO:0000313" key="3">
    <source>
        <dbReference type="Proteomes" id="UP000199642"/>
    </source>
</evidence>
<name>A0A1I2NPP4_9BACT</name>
<dbReference type="EMBL" id="FOPC01000001">
    <property type="protein sequence ID" value="SFG03416.1"/>
    <property type="molecule type" value="Genomic_DNA"/>
</dbReference>
<dbReference type="Proteomes" id="UP000199642">
    <property type="component" value="Unassembled WGS sequence"/>
</dbReference>
<evidence type="ECO:0000256" key="1">
    <source>
        <dbReference type="SAM" id="SignalP"/>
    </source>
</evidence>
<feature type="chain" id="PRO_5011566568" evidence="1">
    <location>
        <begin position="22"/>
        <end position="182"/>
    </location>
</feature>
<dbReference type="AlphaFoldDB" id="A0A1I2NPP4"/>
<dbReference type="STRING" id="435880.SAMN04487988_101138"/>
<sequence length="182" mass="21287">MKSKSILSTAVFLFSFYWVNAQSSSTWEIPMIEVNYQDSKGEEAILKVDPGFRYAELESEERNYRLFYHRNRPFIKDIRILDQRSDSQIARGKGGFFFGNARIEFADGSEIKLRRKRSPNGYEITGTYGPLFLVKNHAFTPTKTFEESDFLAQAMFLFRRIQETQNPPTEVIYQNHVITSNR</sequence>
<dbReference type="OrthoDB" id="825355at2"/>
<gene>
    <name evidence="2" type="ORF">SAMN04487988_101138</name>
</gene>
<feature type="signal peptide" evidence="1">
    <location>
        <begin position="1"/>
        <end position="21"/>
    </location>
</feature>
<organism evidence="2 3">
    <name type="scientific">Algoriphagus hitonicola</name>
    <dbReference type="NCBI Taxonomy" id="435880"/>
    <lineage>
        <taxon>Bacteria</taxon>
        <taxon>Pseudomonadati</taxon>
        <taxon>Bacteroidota</taxon>
        <taxon>Cytophagia</taxon>
        <taxon>Cytophagales</taxon>
        <taxon>Cyclobacteriaceae</taxon>
        <taxon>Algoriphagus</taxon>
    </lineage>
</organism>
<keyword evidence="3" id="KW-1185">Reference proteome</keyword>
<reference evidence="3" key="1">
    <citation type="submission" date="2016-10" db="EMBL/GenBank/DDBJ databases">
        <authorList>
            <person name="Varghese N."/>
            <person name="Submissions S."/>
        </authorList>
    </citation>
    <scope>NUCLEOTIDE SEQUENCE [LARGE SCALE GENOMIC DNA]</scope>
    <source>
        <strain evidence="3">DSM 19315</strain>
    </source>
</reference>
<keyword evidence="1" id="KW-0732">Signal</keyword>
<protein>
    <submittedName>
        <fullName evidence="2">Uncharacterized protein</fullName>
    </submittedName>
</protein>
<proteinExistence type="predicted"/>